<evidence type="ECO:0000313" key="2">
    <source>
        <dbReference type="EMBL" id="MDT0266535.1"/>
    </source>
</evidence>
<name>A0ABU2JNG9_9ACTN</name>
<dbReference type="Proteomes" id="UP001183410">
    <property type="component" value="Unassembled WGS sequence"/>
</dbReference>
<keyword evidence="1" id="KW-0812">Transmembrane</keyword>
<accession>A0ABU2JNG9</accession>
<keyword evidence="3" id="KW-1185">Reference proteome</keyword>
<feature type="transmembrane region" description="Helical" evidence="1">
    <location>
        <begin position="36"/>
        <end position="57"/>
    </location>
</feature>
<gene>
    <name evidence="2" type="ORF">RM844_09525</name>
</gene>
<keyword evidence="1" id="KW-0472">Membrane</keyword>
<evidence type="ECO:0000256" key="1">
    <source>
        <dbReference type="SAM" id="Phobius"/>
    </source>
</evidence>
<reference evidence="3" key="1">
    <citation type="submission" date="2023-07" db="EMBL/GenBank/DDBJ databases">
        <title>30 novel species of actinomycetes from the DSMZ collection.</title>
        <authorList>
            <person name="Nouioui I."/>
        </authorList>
    </citation>
    <scope>NUCLEOTIDE SEQUENCE [LARGE SCALE GENOMIC DNA]</scope>
    <source>
        <strain evidence="3">DSM 44915</strain>
    </source>
</reference>
<protein>
    <submittedName>
        <fullName evidence="2">Uncharacterized protein</fullName>
    </submittedName>
</protein>
<comment type="caution">
    <text evidence="2">The sequence shown here is derived from an EMBL/GenBank/DDBJ whole genome shotgun (WGS) entry which is preliminary data.</text>
</comment>
<evidence type="ECO:0000313" key="3">
    <source>
        <dbReference type="Proteomes" id="UP001183410"/>
    </source>
</evidence>
<proteinExistence type="predicted"/>
<dbReference type="RefSeq" id="WP_311666548.1">
    <property type="nucleotide sequence ID" value="NZ_JAVREO010000004.1"/>
</dbReference>
<keyword evidence="1" id="KW-1133">Transmembrane helix</keyword>
<dbReference type="EMBL" id="JAVREO010000004">
    <property type="protein sequence ID" value="MDT0266535.1"/>
    <property type="molecule type" value="Genomic_DNA"/>
</dbReference>
<organism evidence="2 3">
    <name type="scientific">Streptomyces chisholmiae</name>
    <dbReference type="NCBI Taxonomy" id="3075540"/>
    <lineage>
        <taxon>Bacteria</taxon>
        <taxon>Bacillati</taxon>
        <taxon>Actinomycetota</taxon>
        <taxon>Actinomycetes</taxon>
        <taxon>Kitasatosporales</taxon>
        <taxon>Streptomycetaceae</taxon>
        <taxon>Streptomyces</taxon>
    </lineage>
</organism>
<sequence length="259" mass="27833">MKFFSWLMAAIAAGLTVAFVLTGLNSDGPMPWLNGFMVGPILLVFVVPHLFTVGSMLDGATGAKVAKAFRDAPIGVGTVVDLERTGLTVNDAPQMDILMDVDTLDGQSFRGVARQLVPLHELSMFQPGVMLPVRYLPGSSDGKVALATDADPREMQQAMNRVRVAKGDMTQKQLRIAEHGFATRAVVLAMAPTGEIRNDKAVVTFTMRVTRPDGTTFDIEQSKPMPASAIPQVQPGMVVGAQYLPHDESEVLLVTRANA</sequence>